<gene>
    <name evidence="11" type="ordered locus">AciX9_1605</name>
</gene>
<dbReference type="GO" id="GO:0006780">
    <property type="term" value="P:uroporphyrinogen III biosynthetic process"/>
    <property type="evidence" value="ECO:0007669"/>
    <property type="project" value="UniProtKB-UniRule"/>
</dbReference>
<comment type="pathway">
    <text evidence="1 9">Porphyrin-containing compound metabolism; protoporphyrin-IX biosynthesis; coproporphyrinogen-III from 5-aminolevulinate: step 3/4.</text>
</comment>
<evidence type="ECO:0000256" key="9">
    <source>
        <dbReference type="RuleBase" id="RU366031"/>
    </source>
</evidence>
<reference evidence="12" key="1">
    <citation type="submission" date="2011-01" db="EMBL/GenBank/DDBJ databases">
        <title>Complete sequence of chromosome of Acidobacterium sp. MP5ACTX9.</title>
        <authorList>
            <consortium name="US DOE Joint Genome Institute"/>
            <person name="Lucas S."/>
            <person name="Copeland A."/>
            <person name="Lapidus A."/>
            <person name="Cheng J.-F."/>
            <person name="Goodwin L."/>
            <person name="Pitluck S."/>
            <person name="Teshima H."/>
            <person name="Detter J.C."/>
            <person name="Han C."/>
            <person name="Tapia R."/>
            <person name="Land M."/>
            <person name="Hauser L."/>
            <person name="Kyrpides N."/>
            <person name="Ivanova N."/>
            <person name="Ovchinnikova G."/>
            <person name="Pagani I."/>
            <person name="Rawat S.R."/>
            <person name="Mannisto M."/>
            <person name="Haggblom M.M."/>
            <person name="Woyke T."/>
        </authorList>
    </citation>
    <scope>NUCLEOTIDE SEQUENCE [LARGE SCALE GENOMIC DNA]</scope>
    <source>
        <strain evidence="12">MP5ACTX9</strain>
    </source>
</reference>
<accession>E8WXP2</accession>
<dbReference type="PANTHER" id="PTHR38042:SF1">
    <property type="entry name" value="UROPORPHYRINOGEN-III SYNTHASE, CHLOROPLASTIC"/>
    <property type="match status" value="1"/>
</dbReference>
<evidence type="ECO:0000256" key="5">
    <source>
        <dbReference type="ARBA" id="ARBA00023244"/>
    </source>
</evidence>
<dbReference type="GO" id="GO:0006782">
    <property type="term" value="P:protoporphyrinogen IX biosynthetic process"/>
    <property type="evidence" value="ECO:0007669"/>
    <property type="project" value="UniProtKB-UniRule"/>
</dbReference>
<dbReference type="GO" id="GO:0004852">
    <property type="term" value="F:uroporphyrinogen-III synthase activity"/>
    <property type="evidence" value="ECO:0007669"/>
    <property type="project" value="UniProtKB-UniRule"/>
</dbReference>
<comment type="catalytic activity">
    <reaction evidence="8 9">
        <text>hydroxymethylbilane = uroporphyrinogen III + H2O</text>
        <dbReference type="Rhea" id="RHEA:18965"/>
        <dbReference type="ChEBI" id="CHEBI:15377"/>
        <dbReference type="ChEBI" id="CHEBI:57308"/>
        <dbReference type="ChEBI" id="CHEBI:57845"/>
        <dbReference type="EC" id="4.2.1.75"/>
    </reaction>
</comment>
<dbReference type="PANTHER" id="PTHR38042">
    <property type="entry name" value="UROPORPHYRINOGEN-III SYNTHASE, CHLOROPLASTIC"/>
    <property type="match status" value="1"/>
</dbReference>
<dbReference type="RefSeq" id="WP_013579977.1">
    <property type="nucleotide sequence ID" value="NC_015064.1"/>
</dbReference>
<dbReference type="HOGENOM" id="CLU_011276_9_5_0"/>
<dbReference type="UniPathway" id="UPA00251">
    <property type="reaction ID" value="UER00320"/>
</dbReference>
<dbReference type="InterPro" id="IPR003754">
    <property type="entry name" value="4pyrrol_synth_uPrphyn_synth"/>
</dbReference>
<keyword evidence="5 9" id="KW-0627">Porphyrin biosynthesis</keyword>
<dbReference type="SUPFAM" id="SSF69618">
    <property type="entry name" value="HemD-like"/>
    <property type="match status" value="1"/>
</dbReference>
<evidence type="ECO:0000313" key="12">
    <source>
        <dbReference type="Proteomes" id="UP000000343"/>
    </source>
</evidence>
<sequence>MPAPLQDRRILITRAAGQASTLATLLAERGAIPILIPTIELAPPTFWQPLDQAIQTIQTYDWLLFTSANAVEAYVQRARTLNLPAQARRIAAIGPATARAVQGTGLAQAVDLIPARYVAESFAEALLPHAPNARMILVRAAEARDHLTQTLMAAGAHLTIAEAYRTIVPPASIEALKYAFSNQAEPLDAITFTSASTARNLATLMESAALLIPHGTTLASIGPITSQAMRDLNLTPTIEAKDSTIPSLVEALTQLFIN</sequence>
<dbReference type="Pfam" id="PF02602">
    <property type="entry name" value="HEM4"/>
    <property type="match status" value="1"/>
</dbReference>
<dbReference type="AlphaFoldDB" id="E8WXP2"/>
<dbReference type="InterPro" id="IPR036108">
    <property type="entry name" value="4pyrrol_syn_uPrphyn_synt_sf"/>
</dbReference>
<dbReference type="KEGG" id="acm:AciX9_1605"/>
<dbReference type="EC" id="4.2.1.75" evidence="3 9"/>
<comment type="function">
    <text evidence="6 9">Catalyzes cyclization of the linear tetrapyrrole, hydroxymethylbilane, to the macrocyclic uroporphyrinogen III.</text>
</comment>
<organism evidence="12">
    <name type="scientific">Granulicella tundricola (strain ATCC BAA-1859 / DSM 23138 / MP5ACTX9)</name>
    <dbReference type="NCBI Taxonomy" id="1198114"/>
    <lineage>
        <taxon>Bacteria</taxon>
        <taxon>Pseudomonadati</taxon>
        <taxon>Acidobacteriota</taxon>
        <taxon>Terriglobia</taxon>
        <taxon>Terriglobales</taxon>
        <taxon>Acidobacteriaceae</taxon>
        <taxon>Granulicella</taxon>
    </lineage>
</organism>
<dbReference type="Proteomes" id="UP000000343">
    <property type="component" value="Chromosome"/>
</dbReference>
<dbReference type="STRING" id="1198114.AciX9_1605"/>
<feature type="domain" description="Tetrapyrrole biosynthesis uroporphyrinogen III synthase" evidence="10">
    <location>
        <begin position="21"/>
        <end position="250"/>
    </location>
</feature>
<comment type="similarity">
    <text evidence="2 9">Belongs to the uroporphyrinogen-III synthase family.</text>
</comment>
<keyword evidence="12" id="KW-1185">Reference proteome</keyword>
<dbReference type="Gene3D" id="3.40.50.10090">
    <property type="match status" value="2"/>
</dbReference>
<evidence type="ECO:0000259" key="10">
    <source>
        <dbReference type="Pfam" id="PF02602"/>
    </source>
</evidence>
<proteinExistence type="inferred from homology"/>
<evidence type="ECO:0000256" key="7">
    <source>
        <dbReference type="ARBA" id="ARBA00040167"/>
    </source>
</evidence>
<evidence type="ECO:0000256" key="8">
    <source>
        <dbReference type="ARBA" id="ARBA00048617"/>
    </source>
</evidence>
<name>E8WXP2_GRATM</name>
<evidence type="ECO:0000256" key="1">
    <source>
        <dbReference type="ARBA" id="ARBA00004772"/>
    </source>
</evidence>
<dbReference type="CDD" id="cd06578">
    <property type="entry name" value="HemD"/>
    <property type="match status" value="1"/>
</dbReference>
<protein>
    <recommendedName>
        <fullName evidence="7 9">Uroporphyrinogen-III synthase</fullName>
        <ecNumber evidence="3 9">4.2.1.75</ecNumber>
    </recommendedName>
</protein>
<evidence type="ECO:0000313" key="11">
    <source>
        <dbReference type="EMBL" id="ADW68658.1"/>
    </source>
</evidence>
<dbReference type="EMBL" id="CP002480">
    <property type="protein sequence ID" value="ADW68658.1"/>
    <property type="molecule type" value="Genomic_DNA"/>
</dbReference>
<evidence type="ECO:0000256" key="4">
    <source>
        <dbReference type="ARBA" id="ARBA00023239"/>
    </source>
</evidence>
<keyword evidence="4 9" id="KW-0456">Lyase</keyword>
<evidence type="ECO:0000256" key="3">
    <source>
        <dbReference type="ARBA" id="ARBA00013109"/>
    </source>
</evidence>
<evidence type="ECO:0000256" key="2">
    <source>
        <dbReference type="ARBA" id="ARBA00008133"/>
    </source>
</evidence>
<evidence type="ECO:0000256" key="6">
    <source>
        <dbReference type="ARBA" id="ARBA00037589"/>
    </source>
</evidence>
<dbReference type="eggNOG" id="COG1587">
    <property type="taxonomic scope" value="Bacteria"/>
</dbReference>
<dbReference type="PaxDb" id="1198114-AciX9_1605"/>
<dbReference type="InterPro" id="IPR039793">
    <property type="entry name" value="UROS/Hem4"/>
</dbReference>